<comment type="similarity">
    <text evidence="1">Belongs to the plant acyltransferase family.</text>
</comment>
<dbReference type="PANTHER" id="PTHR31623:SF46">
    <property type="entry name" value="VINORINE SYNTHASE-LIKE"/>
    <property type="match status" value="1"/>
</dbReference>
<dbReference type="EMBL" id="VEPZ02001663">
    <property type="protein sequence ID" value="KAE8663864.1"/>
    <property type="molecule type" value="Genomic_DNA"/>
</dbReference>
<dbReference type="Pfam" id="PF02458">
    <property type="entry name" value="Transferase"/>
    <property type="match status" value="2"/>
</dbReference>
<protein>
    <submittedName>
        <fullName evidence="4">Uncharacterized protein</fullName>
    </submittedName>
</protein>
<organism evidence="4 5">
    <name type="scientific">Hibiscus syriacus</name>
    <name type="common">Rose of Sharon</name>
    <dbReference type="NCBI Taxonomy" id="106335"/>
    <lineage>
        <taxon>Eukaryota</taxon>
        <taxon>Viridiplantae</taxon>
        <taxon>Streptophyta</taxon>
        <taxon>Embryophyta</taxon>
        <taxon>Tracheophyta</taxon>
        <taxon>Spermatophyta</taxon>
        <taxon>Magnoliopsida</taxon>
        <taxon>eudicotyledons</taxon>
        <taxon>Gunneridae</taxon>
        <taxon>Pentapetalae</taxon>
        <taxon>rosids</taxon>
        <taxon>malvids</taxon>
        <taxon>Malvales</taxon>
        <taxon>Malvaceae</taxon>
        <taxon>Malvoideae</taxon>
        <taxon>Hibiscus</taxon>
    </lineage>
</organism>
<evidence type="ECO:0000313" key="5">
    <source>
        <dbReference type="Proteomes" id="UP000436088"/>
    </source>
</evidence>
<evidence type="ECO:0000256" key="3">
    <source>
        <dbReference type="ARBA" id="ARBA00023315"/>
    </source>
</evidence>
<reference evidence="4" key="1">
    <citation type="submission" date="2019-09" db="EMBL/GenBank/DDBJ databases">
        <title>Draft genome information of white flower Hibiscus syriacus.</title>
        <authorList>
            <person name="Kim Y.-M."/>
        </authorList>
    </citation>
    <scope>NUCLEOTIDE SEQUENCE [LARGE SCALE GENOMIC DNA]</scope>
    <source>
        <strain evidence="4">YM2019G1</strain>
    </source>
</reference>
<dbReference type="AlphaFoldDB" id="A0A6A2Y536"/>
<dbReference type="Proteomes" id="UP000436088">
    <property type="component" value="Unassembled WGS sequence"/>
</dbReference>
<name>A0A6A2Y536_HIBSY</name>
<dbReference type="Gene3D" id="3.30.559.10">
    <property type="entry name" value="Chloramphenicol acetyltransferase-like domain"/>
    <property type="match status" value="2"/>
</dbReference>
<gene>
    <name evidence="4" type="ORF">F3Y22_tig00112864pilonHSYRG00055</name>
</gene>
<evidence type="ECO:0000313" key="4">
    <source>
        <dbReference type="EMBL" id="KAE8663864.1"/>
    </source>
</evidence>
<proteinExistence type="inferred from homology"/>
<evidence type="ECO:0000256" key="1">
    <source>
        <dbReference type="ARBA" id="ARBA00009861"/>
    </source>
</evidence>
<evidence type="ECO:0000256" key="2">
    <source>
        <dbReference type="ARBA" id="ARBA00022679"/>
    </source>
</evidence>
<dbReference type="InterPro" id="IPR023213">
    <property type="entry name" value="CAT-like_dom_sf"/>
</dbReference>
<keyword evidence="3" id="KW-0012">Acyltransferase</keyword>
<keyword evidence="5" id="KW-1185">Reference proteome</keyword>
<sequence>MALVVEVISDEIVKPSSPTADGLRHRLSFLDQLTPSHYNQLVYFYPKIFETEADKIEISDRLKCSIFDAFVYFYPLAGGMTADQLFVECNNEGISFVEVRLKFQLSDVLNNPVPRELNKLLPFEIHGANEFFVGIQFNVFDCGGLAVCISHKAGDALSFFSFVKTWAAIARGETELITPDSESASLFPPPDLSAIKPITSQPKTEQIITKRFATRVEALSAFIWERFVTAMVARSKLDTAFTITHLVNIRPRIEPPFPESSFGKLYSRAMSIPSTDGNIVTQIRDSIKAVNNEYVEKLRDGYNHLDKFTEMETRHSEGQIVPFTVTSLRRFPRYEADFGRGKPLWAGSGDVGIKNLAIFMDDVNVARVGSYGRAPSSVWSMAFIAIDGMALGLVSNGDPSEATVGSLEIAEAAPHGCPRVSYPRVFIWKH</sequence>
<accession>A0A6A2Y536</accession>
<dbReference type="PANTHER" id="PTHR31623">
    <property type="entry name" value="F21J9.9"/>
    <property type="match status" value="1"/>
</dbReference>
<keyword evidence="2" id="KW-0808">Transferase</keyword>
<dbReference type="GO" id="GO:0016746">
    <property type="term" value="F:acyltransferase activity"/>
    <property type="evidence" value="ECO:0007669"/>
    <property type="project" value="UniProtKB-KW"/>
</dbReference>
<comment type="caution">
    <text evidence="4">The sequence shown here is derived from an EMBL/GenBank/DDBJ whole genome shotgun (WGS) entry which is preliminary data.</text>
</comment>